<comment type="caution">
    <text evidence="1">The sequence shown here is derived from an EMBL/GenBank/DDBJ whole genome shotgun (WGS) entry which is preliminary data.</text>
</comment>
<protein>
    <submittedName>
        <fullName evidence="1">Uncharacterized protein</fullName>
    </submittedName>
</protein>
<keyword evidence="2" id="KW-1185">Reference proteome</keyword>
<evidence type="ECO:0000313" key="1">
    <source>
        <dbReference type="EMBL" id="GAA2118552.1"/>
    </source>
</evidence>
<name>A0ABN2XVW4_9ACTN</name>
<proteinExistence type="predicted"/>
<reference evidence="1 2" key="1">
    <citation type="journal article" date="2019" name="Int. J. Syst. Evol. Microbiol.">
        <title>The Global Catalogue of Microorganisms (GCM) 10K type strain sequencing project: providing services to taxonomists for standard genome sequencing and annotation.</title>
        <authorList>
            <consortium name="The Broad Institute Genomics Platform"/>
            <consortium name="The Broad Institute Genome Sequencing Center for Infectious Disease"/>
            <person name="Wu L."/>
            <person name="Ma J."/>
        </authorList>
    </citation>
    <scope>NUCLEOTIDE SEQUENCE [LARGE SCALE GENOMIC DNA]</scope>
    <source>
        <strain evidence="1 2">JCM 15481</strain>
    </source>
</reference>
<accession>A0ABN2XVW4</accession>
<gene>
    <name evidence="1" type="ORF">GCM10009802_20230</name>
</gene>
<dbReference type="Proteomes" id="UP001500443">
    <property type="component" value="Unassembled WGS sequence"/>
</dbReference>
<evidence type="ECO:0000313" key="2">
    <source>
        <dbReference type="Proteomes" id="UP001500443"/>
    </source>
</evidence>
<sequence length="57" mass="6666">MEEQERPKGIQRCACCRRIRGGYHKMSCVYTYSAEAAKRQEWVTVEPAESDRPESEE</sequence>
<organism evidence="1 2">
    <name type="scientific">Streptomyces synnematoformans</name>
    <dbReference type="NCBI Taxonomy" id="415721"/>
    <lineage>
        <taxon>Bacteria</taxon>
        <taxon>Bacillati</taxon>
        <taxon>Actinomycetota</taxon>
        <taxon>Actinomycetes</taxon>
        <taxon>Kitasatosporales</taxon>
        <taxon>Streptomycetaceae</taxon>
        <taxon>Streptomyces</taxon>
    </lineage>
</organism>
<dbReference type="EMBL" id="BAAAPF010000042">
    <property type="protein sequence ID" value="GAA2118552.1"/>
    <property type="molecule type" value="Genomic_DNA"/>
</dbReference>